<evidence type="ECO:0000256" key="1">
    <source>
        <dbReference type="ARBA" id="ARBA00000822"/>
    </source>
</evidence>
<keyword evidence="6" id="KW-1015">Disulfide bond</keyword>
<evidence type="ECO:0000256" key="8">
    <source>
        <dbReference type="ARBA" id="ARBA00023295"/>
    </source>
</evidence>
<evidence type="ECO:0000256" key="6">
    <source>
        <dbReference type="ARBA" id="ARBA00023157"/>
    </source>
</evidence>
<evidence type="ECO:0000256" key="3">
    <source>
        <dbReference type="ARBA" id="ARBA00012729"/>
    </source>
</evidence>
<dbReference type="OMA" id="QCPFQNN"/>
<dbReference type="InterPro" id="IPR017853">
    <property type="entry name" value="GH"/>
</dbReference>
<keyword evidence="11" id="KW-0732">Signal</keyword>
<proteinExistence type="inferred from homology"/>
<dbReference type="PROSITE" id="PS51910">
    <property type="entry name" value="GH18_2"/>
    <property type="match status" value="1"/>
</dbReference>
<dbReference type="SUPFAM" id="SSF51445">
    <property type="entry name" value="(Trans)glycosidases"/>
    <property type="match status" value="1"/>
</dbReference>
<reference evidence="13 14" key="1">
    <citation type="journal article" date="2018" name="Nat. Genet.">
        <title>The Rosa genome provides new insights in the design of modern roses.</title>
        <authorList>
            <person name="Bendahmane M."/>
        </authorList>
    </citation>
    <scope>NUCLEOTIDE SEQUENCE [LARGE SCALE GENOMIC DNA]</scope>
    <source>
        <strain evidence="14">cv. Old Blush</strain>
    </source>
</reference>
<keyword evidence="7" id="KW-0119">Carbohydrate metabolism</keyword>
<evidence type="ECO:0000256" key="5">
    <source>
        <dbReference type="ARBA" id="ARBA00023024"/>
    </source>
</evidence>
<dbReference type="InterPro" id="IPR045321">
    <property type="entry name" value="Cts1-like"/>
</dbReference>
<keyword evidence="4 10" id="KW-0378">Hydrolase</keyword>
<feature type="chain" id="PRO_5015138882" description="chitinase" evidence="11">
    <location>
        <begin position="30"/>
        <end position="257"/>
    </location>
</feature>
<dbReference type="Pfam" id="PF00704">
    <property type="entry name" value="Glyco_hydro_18"/>
    <property type="match status" value="1"/>
</dbReference>
<feature type="domain" description="GH18" evidence="12">
    <location>
        <begin position="1"/>
        <end position="257"/>
    </location>
</feature>
<accession>A0A2P6SI72</accession>
<keyword evidence="14" id="KW-1185">Reference proteome</keyword>
<dbReference type="InterPro" id="IPR050542">
    <property type="entry name" value="Glycosyl_Hydrlase18_Chitinase"/>
</dbReference>
<dbReference type="Gene3D" id="3.20.20.80">
    <property type="entry name" value="Glycosidases"/>
    <property type="match status" value="1"/>
</dbReference>
<dbReference type="InterPro" id="IPR001579">
    <property type="entry name" value="Glyco_hydro_18_chit_AS"/>
</dbReference>
<dbReference type="InterPro" id="IPR001223">
    <property type="entry name" value="Glyco_hydro18_cat"/>
</dbReference>
<dbReference type="PANTHER" id="PTHR45708">
    <property type="entry name" value="ENDOCHITINASE"/>
    <property type="match status" value="1"/>
</dbReference>
<feature type="signal peptide" evidence="11">
    <location>
        <begin position="1"/>
        <end position="29"/>
    </location>
</feature>
<dbReference type="AlphaFoldDB" id="A0A2P6SI72"/>
<evidence type="ECO:0000313" key="13">
    <source>
        <dbReference type="EMBL" id="PRQ58358.1"/>
    </source>
</evidence>
<evidence type="ECO:0000313" key="14">
    <source>
        <dbReference type="Proteomes" id="UP000238479"/>
    </source>
</evidence>
<dbReference type="PANTHER" id="PTHR45708:SF67">
    <property type="entry name" value="CHITINASE"/>
    <property type="match status" value="1"/>
</dbReference>
<dbReference type="EC" id="3.2.1.14" evidence="3"/>
<name>A0A2P6SI72_ROSCH</name>
<evidence type="ECO:0000256" key="4">
    <source>
        <dbReference type="ARBA" id="ARBA00022801"/>
    </source>
</evidence>
<keyword evidence="9" id="KW-0624">Polysaccharide degradation</keyword>
<dbReference type="GO" id="GO:0008843">
    <property type="term" value="F:endochitinase activity"/>
    <property type="evidence" value="ECO:0007669"/>
    <property type="project" value="UniProtKB-EC"/>
</dbReference>
<dbReference type="EMBL" id="PDCK01000039">
    <property type="protein sequence ID" value="PRQ58358.1"/>
    <property type="molecule type" value="Genomic_DNA"/>
</dbReference>
<protein>
    <recommendedName>
        <fullName evidence="3">chitinase</fullName>
        <ecNumber evidence="3">3.2.1.14</ecNumber>
    </recommendedName>
</protein>
<dbReference type="PROSITE" id="PS01095">
    <property type="entry name" value="GH18_1"/>
    <property type="match status" value="1"/>
</dbReference>
<dbReference type="CDD" id="cd02877">
    <property type="entry name" value="GH18_hevamine_XipI_class_III"/>
    <property type="match status" value="1"/>
</dbReference>
<dbReference type="Gramene" id="PRQ58358">
    <property type="protein sequence ID" value="PRQ58358"/>
    <property type="gene ID" value="RchiOBHm_Chr1g0358411"/>
</dbReference>
<gene>
    <name evidence="13" type="ORF">RchiOBHm_Chr1g0358411</name>
</gene>
<dbReference type="GO" id="GO:0006032">
    <property type="term" value="P:chitin catabolic process"/>
    <property type="evidence" value="ECO:0007669"/>
    <property type="project" value="UniProtKB-KW"/>
</dbReference>
<comment type="caution">
    <text evidence="13">The sequence shown here is derived from an EMBL/GenBank/DDBJ whole genome shotgun (WGS) entry which is preliminary data.</text>
</comment>
<evidence type="ECO:0000259" key="12">
    <source>
        <dbReference type="PROSITE" id="PS51910"/>
    </source>
</evidence>
<evidence type="ECO:0000256" key="2">
    <source>
        <dbReference type="ARBA" id="ARBA00009121"/>
    </source>
</evidence>
<evidence type="ECO:0000256" key="9">
    <source>
        <dbReference type="ARBA" id="ARBA00023326"/>
    </source>
</evidence>
<dbReference type="Proteomes" id="UP000238479">
    <property type="component" value="Chromosome 1"/>
</dbReference>
<evidence type="ECO:0000256" key="7">
    <source>
        <dbReference type="ARBA" id="ARBA00023277"/>
    </source>
</evidence>
<evidence type="ECO:0000256" key="11">
    <source>
        <dbReference type="SAM" id="SignalP"/>
    </source>
</evidence>
<comment type="similarity">
    <text evidence="2">Belongs to the glycosyl hydrolase 18 family. Chitinase class II subfamily.</text>
</comment>
<keyword evidence="5" id="KW-0146">Chitin degradation</keyword>
<evidence type="ECO:0000256" key="10">
    <source>
        <dbReference type="RuleBase" id="RU000489"/>
    </source>
</evidence>
<dbReference type="FunFam" id="3.20.20.80:FF:000015">
    <property type="entry name" value="Acidic endochitinase SE2"/>
    <property type="match status" value="1"/>
</dbReference>
<dbReference type="GO" id="GO:0000272">
    <property type="term" value="P:polysaccharide catabolic process"/>
    <property type="evidence" value="ECO:0007669"/>
    <property type="project" value="UniProtKB-KW"/>
</dbReference>
<organism evidence="13 14">
    <name type="scientific">Rosa chinensis</name>
    <name type="common">China rose</name>
    <dbReference type="NCBI Taxonomy" id="74649"/>
    <lineage>
        <taxon>Eukaryota</taxon>
        <taxon>Viridiplantae</taxon>
        <taxon>Streptophyta</taxon>
        <taxon>Embryophyta</taxon>
        <taxon>Tracheophyta</taxon>
        <taxon>Spermatophyta</taxon>
        <taxon>Magnoliopsida</taxon>
        <taxon>eudicotyledons</taxon>
        <taxon>Gunneridae</taxon>
        <taxon>Pentapetalae</taxon>
        <taxon>rosids</taxon>
        <taxon>fabids</taxon>
        <taxon>Rosales</taxon>
        <taxon>Rosaceae</taxon>
        <taxon>Rosoideae</taxon>
        <taxon>Rosoideae incertae sedis</taxon>
        <taxon>Rosa</taxon>
    </lineage>
</organism>
<keyword evidence="8 10" id="KW-0326">Glycosidase</keyword>
<sequence length="257" mass="28021">MAALFAKFCSQAVIIFLLIVPSLVSKSCAARIVVYWGQNEGEAGHCDPASNGCQGISKGVRNCQNEGIKVLISIGGSNGSYTLSDADDARRVADYIWNNFLGGKSNSRPLGDAVLDGVDFDIEKGEPHYAALARKLSEYSASSQKVLLSAAPQCPFSDQKLNGALTTGLFDYVWVQFYNNPQCEYSSSNFDPFKNSWNQWNTIDARLFFVGRPASHAAAGSGYVPSNDMINQVLPFVKMSAKYGGVMLYDRFEDKSN</sequence>
<comment type="catalytic activity">
    <reaction evidence="1">
        <text>Random endo-hydrolysis of N-acetyl-beta-D-glucosaminide (1-&gt;4)-beta-linkages in chitin and chitodextrins.</text>
        <dbReference type="EC" id="3.2.1.14"/>
    </reaction>
</comment>
<dbReference type="GO" id="GO:0005576">
    <property type="term" value="C:extracellular region"/>
    <property type="evidence" value="ECO:0007669"/>
    <property type="project" value="TreeGrafter"/>
</dbReference>